<feature type="transmembrane region" description="Helical" evidence="1">
    <location>
        <begin position="66"/>
        <end position="87"/>
    </location>
</feature>
<evidence type="ECO:0000313" key="3">
    <source>
        <dbReference type="Proteomes" id="UP000230179"/>
    </source>
</evidence>
<evidence type="ECO:0008006" key="4">
    <source>
        <dbReference type="Google" id="ProtNLM"/>
    </source>
</evidence>
<comment type="caution">
    <text evidence="2">The sequence shown here is derived from an EMBL/GenBank/DDBJ whole genome shotgun (WGS) entry which is preliminary data.</text>
</comment>
<feature type="transmembrane region" description="Helical" evidence="1">
    <location>
        <begin position="122"/>
        <end position="142"/>
    </location>
</feature>
<feature type="transmembrane region" description="Helical" evidence="1">
    <location>
        <begin position="163"/>
        <end position="185"/>
    </location>
</feature>
<dbReference type="AlphaFoldDB" id="A0A2H0UAI9"/>
<feature type="transmembrane region" description="Helical" evidence="1">
    <location>
        <begin position="255"/>
        <end position="275"/>
    </location>
</feature>
<feature type="transmembrane region" description="Helical" evidence="1">
    <location>
        <begin position="230"/>
        <end position="249"/>
    </location>
</feature>
<feature type="transmembrane region" description="Helical" evidence="1">
    <location>
        <begin position="6"/>
        <end position="30"/>
    </location>
</feature>
<reference evidence="3" key="1">
    <citation type="submission" date="2017-09" db="EMBL/GenBank/DDBJ databases">
        <title>Depth-based differentiation of microbial function through sediment-hosted aquifers and enrichment of novel symbionts in the deep terrestrial subsurface.</title>
        <authorList>
            <person name="Probst A.J."/>
            <person name="Ladd B."/>
            <person name="Jarett J.K."/>
            <person name="Geller-Mcgrath D.E."/>
            <person name="Sieber C.M.K."/>
            <person name="Emerson J.B."/>
            <person name="Anantharaman K."/>
            <person name="Thomas B.C."/>
            <person name="Malmstrom R."/>
            <person name="Stieglmeier M."/>
            <person name="Klingl A."/>
            <person name="Woyke T."/>
            <person name="Ryan C.M."/>
            <person name="Banfield J.F."/>
        </authorList>
    </citation>
    <scope>NUCLEOTIDE SEQUENCE [LARGE SCALE GENOMIC DNA]</scope>
</reference>
<protein>
    <recommendedName>
        <fullName evidence="4">EamA domain-containing protein</fullName>
    </recommendedName>
</protein>
<feature type="transmembrane region" description="Helical" evidence="1">
    <location>
        <begin position="287"/>
        <end position="304"/>
    </location>
</feature>
<gene>
    <name evidence="2" type="ORF">COU19_00425</name>
</gene>
<proteinExistence type="predicted"/>
<accession>A0A2H0UAI9</accession>
<organism evidence="2 3">
    <name type="scientific">Candidatus Kaiserbacteria bacterium CG10_big_fil_rev_8_21_14_0_10_56_12</name>
    <dbReference type="NCBI Taxonomy" id="1974611"/>
    <lineage>
        <taxon>Bacteria</taxon>
        <taxon>Candidatus Kaiseribacteriota</taxon>
    </lineage>
</organism>
<keyword evidence="1" id="KW-0812">Transmembrane</keyword>
<evidence type="ECO:0000313" key="2">
    <source>
        <dbReference type="EMBL" id="PIR83412.1"/>
    </source>
</evidence>
<keyword evidence="1" id="KW-1133">Transmembrane helix</keyword>
<name>A0A2H0UAI9_9BACT</name>
<sequence length="305" mass="33677">MGAFFLSIPWFVPILSKVLFGNVVASYLHKRMSLGSRLPQKLVLQFTCTSVLAIGAAWVLDQLVFNSTTAPVVALGVANAWACHAQWKAHAVSLSRTSFFMFGNGALAMLLTTVFLGEVQIVTTTLLMGIILYFGAALLLTREDLRATGTVPEELDPIQARQFYRAVATYTLVWGVANFVVKYLSVEEVPVGTYLSAWYSGSLLGAWILKWRVEGLRFDWELARSDMPRIEVLSIAIIANLASIYWAHWLAPQLVIFPLLLVADLVAPAVVGFVFFKEHRNFSRAQLCFLGIAIIGGILVAFTQT</sequence>
<dbReference type="Proteomes" id="UP000230179">
    <property type="component" value="Unassembled WGS sequence"/>
</dbReference>
<feature type="transmembrane region" description="Helical" evidence="1">
    <location>
        <begin position="42"/>
        <end position="60"/>
    </location>
</feature>
<feature type="transmembrane region" description="Helical" evidence="1">
    <location>
        <begin position="191"/>
        <end position="209"/>
    </location>
</feature>
<feature type="transmembrane region" description="Helical" evidence="1">
    <location>
        <begin position="99"/>
        <end position="116"/>
    </location>
</feature>
<dbReference type="EMBL" id="PFBL01000004">
    <property type="protein sequence ID" value="PIR83412.1"/>
    <property type="molecule type" value="Genomic_DNA"/>
</dbReference>
<keyword evidence="1" id="KW-0472">Membrane</keyword>
<evidence type="ECO:0000256" key="1">
    <source>
        <dbReference type="SAM" id="Phobius"/>
    </source>
</evidence>